<dbReference type="EMBL" id="MU006334">
    <property type="protein sequence ID" value="KAF2846531.1"/>
    <property type="molecule type" value="Genomic_DNA"/>
</dbReference>
<sequence length="223" mass="24113">MLMNRLAHSAHQLRCIRASPILRLRGSRYLSTLPENPHIYVHQHPMDPAKKVLSLLASEPPTLQLAIGTADSLPVTPRNFTTNPHFLPILSSVFAEHAIHDSYVKSQASVYASAGGTFLSGPNDGAGGANHQGGAGGAGHGGWIHISDLRNPPDYGRIAWPEDIFGSVEVDGNGNFSGGDGGWQDSGTYRVVTREGILGLTEFMWGKTVERLQELERQIKQNS</sequence>
<organism evidence="1 2">
    <name type="scientific">Plenodomus tracheiphilus IPT5</name>
    <dbReference type="NCBI Taxonomy" id="1408161"/>
    <lineage>
        <taxon>Eukaryota</taxon>
        <taxon>Fungi</taxon>
        <taxon>Dikarya</taxon>
        <taxon>Ascomycota</taxon>
        <taxon>Pezizomycotina</taxon>
        <taxon>Dothideomycetes</taxon>
        <taxon>Pleosporomycetidae</taxon>
        <taxon>Pleosporales</taxon>
        <taxon>Pleosporineae</taxon>
        <taxon>Leptosphaeriaceae</taxon>
        <taxon>Plenodomus</taxon>
    </lineage>
</organism>
<accession>A0A6A7ATE3</accession>
<dbReference type="PANTHER" id="PTHR37331">
    <property type="entry name" value="YALI0F11671P"/>
    <property type="match status" value="1"/>
</dbReference>
<name>A0A6A7ATE3_9PLEO</name>
<dbReference type="Proteomes" id="UP000799423">
    <property type="component" value="Unassembled WGS sequence"/>
</dbReference>
<dbReference type="PANTHER" id="PTHR37331:SF1">
    <property type="entry name" value="YALI0F11671P"/>
    <property type="match status" value="1"/>
</dbReference>
<reference evidence="1" key="1">
    <citation type="submission" date="2020-01" db="EMBL/GenBank/DDBJ databases">
        <authorList>
            <consortium name="DOE Joint Genome Institute"/>
            <person name="Haridas S."/>
            <person name="Albert R."/>
            <person name="Binder M."/>
            <person name="Bloem J."/>
            <person name="Labutti K."/>
            <person name="Salamov A."/>
            <person name="Andreopoulos B."/>
            <person name="Baker S.E."/>
            <person name="Barry K."/>
            <person name="Bills G."/>
            <person name="Bluhm B.H."/>
            <person name="Cannon C."/>
            <person name="Castanera R."/>
            <person name="Culley D.E."/>
            <person name="Daum C."/>
            <person name="Ezra D."/>
            <person name="Gonzalez J.B."/>
            <person name="Henrissat B."/>
            <person name="Kuo A."/>
            <person name="Liang C."/>
            <person name="Lipzen A."/>
            <person name="Lutzoni F."/>
            <person name="Magnuson J."/>
            <person name="Mondo S."/>
            <person name="Nolan M."/>
            <person name="Ohm R."/>
            <person name="Pangilinan J."/>
            <person name="Park H.-J."/>
            <person name="Ramirez L."/>
            <person name="Alfaro M."/>
            <person name="Sun H."/>
            <person name="Tritt A."/>
            <person name="Yoshinaga Y."/>
            <person name="Zwiers L.-H."/>
            <person name="Turgeon B.G."/>
            <person name="Goodwin S.B."/>
            <person name="Spatafora J.W."/>
            <person name="Crous P.W."/>
            <person name="Grigoriev I.V."/>
        </authorList>
    </citation>
    <scope>NUCLEOTIDE SEQUENCE</scope>
    <source>
        <strain evidence="1">IPT5</strain>
    </source>
</reference>
<protein>
    <submittedName>
        <fullName evidence="1">Uncharacterized protein</fullName>
    </submittedName>
</protein>
<dbReference type="OrthoDB" id="5397701at2759"/>
<dbReference type="AlphaFoldDB" id="A0A6A7ATE3"/>
<evidence type="ECO:0000313" key="2">
    <source>
        <dbReference type="Proteomes" id="UP000799423"/>
    </source>
</evidence>
<proteinExistence type="predicted"/>
<keyword evidence="2" id="KW-1185">Reference proteome</keyword>
<evidence type="ECO:0000313" key="1">
    <source>
        <dbReference type="EMBL" id="KAF2846531.1"/>
    </source>
</evidence>
<gene>
    <name evidence="1" type="ORF">T440DRAFT_458223</name>
</gene>